<dbReference type="STRING" id="1427503.HE1_00539"/>
<dbReference type="OrthoDB" id="9802090at2"/>
<dbReference type="PROSITE" id="PS51625">
    <property type="entry name" value="SAM_MT_TRMB"/>
    <property type="match status" value="1"/>
</dbReference>
<evidence type="ECO:0000256" key="1">
    <source>
        <dbReference type="ARBA" id="ARBA00000142"/>
    </source>
</evidence>
<dbReference type="AlphaFoldDB" id="A0A023DXP5"/>
<dbReference type="PANTHER" id="PTHR23417:SF14">
    <property type="entry name" value="PENTACOTRIPEPTIDE-REPEAT REGION OF PRORP DOMAIN-CONTAINING PROTEIN"/>
    <property type="match status" value="1"/>
</dbReference>
<dbReference type="CDD" id="cd02440">
    <property type="entry name" value="AdoMet_MTases"/>
    <property type="match status" value="1"/>
</dbReference>
<dbReference type="SUPFAM" id="SSF53335">
    <property type="entry name" value="S-adenosyl-L-methionine-dependent methyltransferases"/>
    <property type="match status" value="1"/>
</dbReference>
<gene>
    <name evidence="8" type="ORF">HE1_00539</name>
</gene>
<keyword evidence="9" id="KW-1185">Reference proteome</keyword>
<name>A0A023DXP5_9PROT</name>
<evidence type="ECO:0000256" key="6">
    <source>
        <dbReference type="ARBA" id="ARBA00022691"/>
    </source>
</evidence>
<sequence length="225" mass="26772">MSVFNFYGRIWGRRLSPKLQFVHDHVLPLVDCSEVVLDQANSLITHNLSWWMEIGFGDGVHLRAQLENYPHVHFLGVEVFRPGIVHCLQELSQEEQKRLLIFPHNVHLLMPKLPLERFEKIFILFPDPWPKQRHHKRRLLQNAFLTQCWNVLKNEGQLIIASDVVPFIHWMQQQLKAHKGFRFVQGACTSDPKEWPQWPAEFPLSTYAKKALHKTYFIWKKIRDR</sequence>
<reference evidence="8 9" key="1">
    <citation type="journal article" date="2014" name="FEMS Microbiol. Lett.">
        <title>Draft genome sequences of three Holospora species (Holospora obtusa, Holospora undulata, and Holospora elegans), endonuclear symbiotic bacteria of the ciliate Paramecium caudatum.</title>
        <authorList>
            <person name="Dohra H."/>
            <person name="Tanaka K."/>
            <person name="Suzuki T."/>
            <person name="Fujishima M."/>
            <person name="Suzuki H."/>
        </authorList>
    </citation>
    <scope>NUCLEOTIDE SEQUENCE [LARGE SCALE GENOMIC DNA]</scope>
    <source>
        <strain evidence="8 9">E1</strain>
    </source>
</reference>
<evidence type="ECO:0000256" key="4">
    <source>
        <dbReference type="ARBA" id="ARBA00022603"/>
    </source>
</evidence>
<keyword evidence="4 8" id="KW-0489">Methyltransferase</keyword>
<dbReference type="GO" id="GO:0008176">
    <property type="term" value="F:tRNA (guanine(46)-N7)-methyltransferase activity"/>
    <property type="evidence" value="ECO:0007669"/>
    <property type="project" value="UniProtKB-EC"/>
</dbReference>
<dbReference type="EC" id="2.1.1.33" evidence="3"/>
<dbReference type="GO" id="GO:0043527">
    <property type="term" value="C:tRNA methyltransferase complex"/>
    <property type="evidence" value="ECO:0007669"/>
    <property type="project" value="TreeGrafter"/>
</dbReference>
<dbReference type="Proteomes" id="UP000024842">
    <property type="component" value="Unassembled WGS sequence"/>
</dbReference>
<keyword evidence="5 8" id="KW-0808">Transferase</keyword>
<accession>A0A023DXP5</accession>
<organism evidence="8 9">
    <name type="scientific">Holospora elegans E1</name>
    <dbReference type="NCBI Taxonomy" id="1427503"/>
    <lineage>
        <taxon>Bacteria</taxon>
        <taxon>Pseudomonadati</taxon>
        <taxon>Pseudomonadota</taxon>
        <taxon>Alphaproteobacteria</taxon>
        <taxon>Holosporales</taxon>
        <taxon>Holosporaceae</taxon>
        <taxon>Holospora</taxon>
    </lineage>
</organism>
<keyword evidence="7" id="KW-0819">tRNA processing</keyword>
<protein>
    <recommendedName>
        <fullName evidence="3">tRNA (guanine(46)-N(7))-methyltransferase</fullName>
        <ecNumber evidence="3">2.1.1.33</ecNumber>
    </recommendedName>
</protein>
<evidence type="ECO:0000256" key="5">
    <source>
        <dbReference type="ARBA" id="ARBA00022679"/>
    </source>
</evidence>
<dbReference type="EMBL" id="BAUP01000072">
    <property type="protein sequence ID" value="GAJ46213.1"/>
    <property type="molecule type" value="Genomic_DNA"/>
</dbReference>
<evidence type="ECO:0000313" key="8">
    <source>
        <dbReference type="EMBL" id="GAJ46213.1"/>
    </source>
</evidence>
<evidence type="ECO:0000256" key="3">
    <source>
        <dbReference type="ARBA" id="ARBA00011977"/>
    </source>
</evidence>
<evidence type="ECO:0000256" key="7">
    <source>
        <dbReference type="ARBA" id="ARBA00022694"/>
    </source>
</evidence>
<dbReference type="InterPro" id="IPR003358">
    <property type="entry name" value="tRNA_(Gua-N-7)_MeTrfase_Trmb"/>
</dbReference>
<dbReference type="InterPro" id="IPR029063">
    <property type="entry name" value="SAM-dependent_MTases_sf"/>
</dbReference>
<comment type="caution">
    <text evidence="8">The sequence shown here is derived from an EMBL/GenBank/DDBJ whole genome shotgun (WGS) entry which is preliminary data.</text>
</comment>
<keyword evidence="6" id="KW-0949">S-adenosyl-L-methionine</keyword>
<proteinExistence type="predicted"/>
<dbReference type="Pfam" id="PF02390">
    <property type="entry name" value="Methyltransf_4"/>
    <property type="match status" value="1"/>
</dbReference>
<evidence type="ECO:0000313" key="9">
    <source>
        <dbReference type="Proteomes" id="UP000024842"/>
    </source>
</evidence>
<comment type="catalytic activity">
    <reaction evidence="1">
        <text>guanosine(46) in tRNA + S-adenosyl-L-methionine = N(7)-methylguanosine(46) in tRNA + S-adenosyl-L-homocysteine</text>
        <dbReference type="Rhea" id="RHEA:42708"/>
        <dbReference type="Rhea" id="RHEA-COMP:10188"/>
        <dbReference type="Rhea" id="RHEA-COMP:10189"/>
        <dbReference type="ChEBI" id="CHEBI:57856"/>
        <dbReference type="ChEBI" id="CHEBI:59789"/>
        <dbReference type="ChEBI" id="CHEBI:74269"/>
        <dbReference type="ChEBI" id="CHEBI:74480"/>
        <dbReference type="EC" id="2.1.1.33"/>
    </reaction>
</comment>
<evidence type="ECO:0000256" key="2">
    <source>
        <dbReference type="ARBA" id="ARBA00003015"/>
    </source>
</evidence>
<dbReference type="NCBIfam" id="TIGR00091">
    <property type="entry name" value="tRNA (guanosine(46)-N7)-methyltransferase TrmB"/>
    <property type="match status" value="1"/>
</dbReference>
<dbReference type="Gene3D" id="3.40.50.150">
    <property type="entry name" value="Vaccinia Virus protein VP39"/>
    <property type="match status" value="1"/>
</dbReference>
<dbReference type="PANTHER" id="PTHR23417">
    <property type="entry name" value="3-DEOXY-D-MANNO-OCTULOSONIC-ACID TRANSFERASE/TRNA GUANINE-N 7 - -METHYLTRANSFERASE"/>
    <property type="match status" value="1"/>
</dbReference>
<comment type="function">
    <text evidence="2">Catalyzes the formation of N(7)-methylguanine at position 46 (m7G46) in tRNA.</text>
</comment>